<evidence type="ECO:0000313" key="2">
    <source>
        <dbReference type="Proteomes" id="UP000242287"/>
    </source>
</evidence>
<protein>
    <submittedName>
        <fullName evidence="1">Uncharacterized protein</fullName>
    </submittedName>
</protein>
<evidence type="ECO:0000313" key="1">
    <source>
        <dbReference type="EMBL" id="PFH49631.1"/>
    </source>
</evidence>
<accession>A0A2A9NMS9</accession>
<dbReference type="EMBL" id="KZ302023">
    <property type="protein sequence ID" value="PFH49631.1"/>
    <property type="molecule type" value="Genomic_DNA"/>
</dbReference>
<dbReference type="Proteomes" id="UP000242287">
    <property type="component" value="Unassembled WGS sequence"/>
</dbReference>
<keyword evidence="2" id="KW-1185">Reference proteome</keyword>
<reference evidence="1" key="1">
    <citation type="submission" date="2014-02" db="EMBL/GenBank/DDBJ databases">
        <title>Transposable element dynamics among asymbiotic and ectomycorrhizal Amanita fungi.</title>
        <authorList>
            <consortium name="DOE Joint Genome Institute"/>
            <person name="Hess J."/>
            <person name="Skrede I."/>
            <person name="Wolfe B."/>
            <person name="LaButti K."/>
            <person name="Ohm R.A."/>
            <person name="Grigoriev I.V."/>
            <person name="Pringle A."/>
        </authorList>
    </citation>
    <scope>NUCLEOTIDE SEQUENCE [LARGE SCALE GENOMIC DNA]</scope>
    <source>
        <strain evidence="1">SKay4041</strain>
    </source>
</reference>
<dbReference type="AlphaFoldDB" id="A0A2A9NMS9"/>
<gene>
    <name evidence="1" type="ORF">AMATHDRAFT_62734</name>
</gene>
<organism evidence="1 2">
    <name type="scientific">Amanita thiersii Skay4041</name>
    <dbReference type="NCBI Taxonomy" id="703135"/>
    <lineage>
        <taxon>Eukaryota</taxon>
        <taxon>Fungi</taxon>
        <taxon>Dikarya</taxon>
        <taxon>Basidiomycota</taxon>
        <taxon>Agaricomycotina</taxon>
        <taxon>Agaricomycetes</taxon>
        <taxon>Agaricomycetidae</taxon>
        <taxon>Agaricales</taxon>
        <taxon>Pluteineae</taxon>
        <taxon>Amanitaceae</taxon>
        <taxon>Amanita</taxon>
    </lineage>
</organism>
<name>A0A2A9NMS9_9AGAR</name>
<proteinExistence type="predicted"/>
<sequence length="51" mass="5519">MNDLRGSYASGHSCVIPFFSAGRVTQPHGSNLHIHMHENQTDKGPASISPM</sequence>
<feature type="non-terminal residue" evidence="1">
    <location>
        <position position="51"/>
    </location>
</feature>